<sequence length="220" mass="22596">MSSALTTPVFILPFALYKERTPSAAVIAANPTATTLQLYCPDEVSAECKSSGYNNSIVVGPWASKTVPAGAASTGIFHWMLALNDLGGISSVECLVSSGTPQTCTTMMLPKETGEDGITDVATGFGSITKEFELKFGTLPIVITKGQELLETTSQATTTEDSSAAQATGSETEATSAEVTATSTSTDAAAPKETNGAGSSAVRMLSTIFMAGLASLIVQF</sequence>
<organism evidence="2 3">
    <name type="scientific">Fusarium oxysporum (strain Fo5176)</name>
    <name type="common">Fusarium vascular wilt</name>
    <dbReference type="NCBI Taxonomy" id="660025"/>
    <lineage>
        <taxon>Eukaryota</taxon>
        <taxon>Fungi</taxon>
        <taxon>Dikarya</taxon>
        <taxon>Ascomycota</taxon>
        <taxon>Pezizomycotina</taxon>
        <taxon>Sordariomycetes</taxon>
        <taxon>Hypocreomycetidae</taxon>
        <taxon>Hypocreales</taxon>
        <taxon>Nectriaceae</taxon>
        <taxon>Fusarium</taxon>
        <taxon>Fusarium oxysporum species complex</taxon>
    </lineage>
</organism>
<reference evidence="3" key="1">
    <citation type="journal article" date="2012" name="Mol. Plant Microbe Interact.">
        <title>A highly conserved effector in Fusarium oxysporum is required for full virulence on Arabidopsis.</title>
        <authorList>
            <person name="Thatcher L.F."/>
            <person name="Gardiner D.M."/>
            <person name="Kazan K."/>
            <person name="Manners J."/>
        </authorList>
    </citation>
    <scope>NUCLEOTIDE SEQUENCE [LARGE SCALE GENOMIC DNA]</scope>
    <source>
        <strain evidence="3">Fo5176</strain>
    </source>
</reference>
<evidence type="ECO:0000313" key="3">
    <source>
        <dbReference type="Proteomes" id="UP000002489"/>
    </source>
</evidence>
<evidence type="ECO:0000256" key="1">
    <source>
        <dbReference type="SAM" id="MobiDB-lite"/>
    </source>
</evidence>
<protein>
    <submittedName>
        <fullName evidence="2">Uncharacterized protein</fullName>
    </submittedName>
</protein>
<feature type="region of interest" description="Disordered" evidence="1">
    <location>
        <begin position="154"/>
        <end position="197"/>
    </location>
</feature>
<proteinExistence type="predicted"/>
<reference evidence="2" key="2">
    <citation type="submission" date="2025-08" db="UniProtKB">
        <authorList>
            <consortium name="EnsemblFungi"/>
        </authorList>
    </citation>
    <scope>IDENTIFICATION</scope>
    <source>
        <strain evidence="2">4287 / CBS 123668 / FGSC 9935 / NRRL 34936</strain>
    </source>
</reference>
<gene>
    <name evidence="2" type="primary">28945934</name>
</gene>
<dbReference type="Proteomes" id="UP000002489">
    <property type="component" value="Unassembled WGS sequence"/>
</dbReference>
<dbReference type="VEuPathDB" id="FungiDB:FOXG_03834"/>
<name>A0A0D2XIS7_FUSOF</name>
<dbReference type="EnsemblFungi" id="FOXG_03834T0">
    <property type="protein sequence ID" value="FOXG_03834P0"/>
    <property type="gene ID" value="FOXG_03834"/>
</dbReference>
<feature type="compositionally biased region" description="Low complexity" evidence="1">
    <location>
        <begin position="162"/>
        <end position="189"/>
    </location>
</feature>
<evidence type="ECO:0000313" key="2">
    <source>
        <dbReference type="EnsemblFungi" id="FOXG_03834P0"/>
    </source>
</evidence>
<dbReference type="AlphaFoldDB" id="A0A0D2XIS7"/>
<accession>A0A0D2XIS7</accession>